<accession>A0A8T2P402</accession>
<keyword evidence="2" id="KW-1185">Reference proteome</keyword>
<reference evidence="1" key="1">
    <citation type="thesis" date="2021" institute="BYU ScholarsArchive" country="Provo, UT, USA">
        <title>Applications of and Algorithms for Genome Assembly and Genomic Analyses with an Emphasis on Marine Teleosts.</title>
        <authorList>
            <person name="Pickett B.D."/>
        </authorList>
    </citation>
    <scope>NUCLEOTIDE SEQUENCE</scope>
    <source>
        <strain evidence="1">HI-2016</strain>
    </source>
</reference>
<protein>
    <submittedName>
        <fullName evidence="1">Uncharacterized protein</fullName>
    </submittedName>
</protein>
<dbReference type="OrthoDB" id="8812853at2759"/>
<comment type="caution">
    <text evidence="1">The sequence shown here is derived from an EMBL/GenBank/DDBJ whole genome shotgun (WGS) entry which is preliminary data.</text>
</comment>
<dbReference type="AlphaFoldDB" id="A0A8T2P402"/>
<sequence length="94" mass="10872">MKSDHARRKKTYKLIQHKLFQQRLGCSTHDEKCPTYVYPLALKQLVRAVFPEGVCDYPDPSHSEVPSHWNSSDCLVINCKYCYVSSCQVKLSHV</sequence>
<evidence type="ECO:0000313" key="1">
    <source>
        <dbReference type="EMBL" id="KAG9346530.1"/>
    </source>
</evidence>
<gene>
    <name evidence="1" type="ORF">JZ751_006841</name>
</gene>
<name>A0A8T2P402_9TELE</name>
<dbReference type="EMBL" id="JAFBMS010000015">
    <property type="protein sequence ID" value="KAG9346530.1"/>
    <property type="molecule type" value="Genomic_DNA"/>
</dbReference>
<proteinExistence type="predicted"/>
<dbReference type="Proteomes" id="UP000824540">
    <property type="component" value="Unassembled WGS sequence"/>
</dbReference>
<organism evidence="1 2">
    <name type="scientific">Albula glossodonta</name>
    <name type="common">roundjaw bonefish</name>
    <dbReference type="NCBI Taxonomy" id="121402"/>
    <lineage>
        <taxon>Eukaryota</taxon>
        <taxon>Metazoa</taxon>
        <taxon>Chordata</taxon>
        <taxon>Craniata</taxon>
        <taxon>Vertebrata</taxon>
        <taxon>Euteleostomi</taxon>
        <taxon>Actinopterygii</taxon>
        <taxon>Neopterygii</taxon>
        <taxon>Teleostei</taxon>
        <taxon>Albuliformes</taxon>
        <taxon>Albulidae</taxon>
        <taxon>Albula</taxon>
    </lineage>
</organism>
<evidence type="ECO:0000313" key="2">
    <source>
        <dbReference type="Proteomes" id="UP000824540"/>
    </source>
</evidence>